<gene>
    <name evidence="2" type="ORF">KIA07_06660</name>
</gene>
<dbReference type="AlphaFoldDB" id="A0A943LID0"/>
<sequence length="82" mass="9617">MQEVTLSLKEYNNLLKDSRDLMLVSLENKHLKRQLDTAKEHINDLNDNINLYISLYQSANARADRADKRLEEYVNARANIKL</sequence>
<name>A0A943LID0_FINMA</name>
<comment type="caution">
    <text evidence="2">The sequence shown here is derived from an EMBL/GenBank/DDBJ whole genome shotgun (WGS) entry which is preliminary data.</text>
</comment>
<dbReference type="RefSeq" id="WP_278736046.1">
    <property type="nucleotide sequence ID" value="NZ_JAHAIK010000018.1"/>
</dbReference>
<evidence type="ECO:0000313" key="2">
    <source>
        <dbReference type="EMBL" id="MBS5965324.1"/>
    </source>
</evidence>
<keyword evidence="1" id="KW-0175">Coiled coil</keyword>
<accession>A0A943LID0</accession>
<proteinExistence type="predicted"/>
<dbReference type="EMBL" id="JAHAIK010000018">
    <property type="protein sequence ID" value="MBS5965324.1"/>
    <property type="molecule type" value="Genomic_DNA"/>
</dbReference>
<reference evidence="2" key="1">
    <citation type="submission" date="2021-02" db="EMBL/GenBank/DDBJ databases">
        <title>Infant gut strain persistence is associated with maternal origin, phylogeny, and functional potential including surface adhesion and iron acquisition.</title>
        <authorList>
            <person name="Lou Y.C."/>
        </authorList>
    </citation>
    <scope>NUCLEOTIDE SEQUENCE</scope>
    <source>
        <strain evidence="2">L3_058_000G1_dasL3_058_000G1_concoct_72</strain>
    </source>
</reference>
<feature type="coiled-coil region" evidence="1">
    <location>
        <begin position="28"/>
        <end position="76"/>
    </location>
</feature>
<protein>
    <submittedName>
        <fullName evidence="2">Uncharacterized protein</fullName>
    </submittedName>
</protein>
<dbReference type="Proteomes" id="UP000730862">
    <property type="component" value="Unassembled WGS sequence"/>
</dbReference>
<organism evidence="2 3">
    <name type="scientific">Finegoldia magna</name>
    <name type="common">Peptostreptococcus magnus</name>
    <dbReference type="NCBI Taxonomy" id="1260"/>
    <lineage>
        <taxon>Bacteria</taxon>
        <taxon>Bacillati</taxon>
        <taxon>Bacillota</taxon>
        <taxon>Tissierellia</taxon>
        <taxon>Tissierellales</taxon>
        <taxon>Peptoniphilaceae</taxon>
        <taxon>Finegoldia</taxon>
    </lineage>
</organism>
<evidence type="ECO:0000256" key="1">
    <source>
        <dbReference type="SAM" id="Coils"/>
    </source>
</evidence>
<evidence type="ECO:0000313" key="3">
    <source>
        <dbReference type="Proteomes" id="UP000730862"/>
    </source>
</evidence>